<dbReference type="PRINTS" id="PR00702">
    <property type="entry name" value="ACRIFLAVINRP"/>
</dbReference>
<dbReference type="Pfam" id="PF00873">
    <property type="entry name" value="ACR_tran"/>
    <property type="match status" value="1"/>
</dbReference>
<keyword evidence="3" id="KW-1185">Reference proteome</keyword>
<feature type="transmembrane region" description="Helical" evidence="1">
    <location>
        <begin position="427"/>
        <end position="447"/>
    </location>
</feature>
<dbReference type="Gene3D" id="1.20.1640.10">
    <property type="entry name" value="Multidrug efflux transporter AcrB transmembrane domain"/>
    <property type="match status" value="2"/>
</dbReference>
<dbReference type="Proteomes" id="UP000216998">
    <property type="component" value="Unassembled WGS sequence"/>
</dbReference>
<feature type="transmembrane region" description="Helical" evidence="1">
    <location>
        <begin position="918"/>
        <end position="936"/>
    </location>
</feature>
<protein>
    <recommendedName>
        <fullName evidence="4">Acriflavin resistance protein</fullName>
    </recommendedName>
</protein>
<dbReference type="InterPro" id="IPR027463">
    <property type="entry name" value="AcrB_DN_DC_subdom"/>
</dbReference>
<proteinExistence type="predicted"/>
<dbReference type="SUPFAM" id="SSF82866">
    <property type="entry name" value="Multidrug efflux transporter AcrB transmembrane domain"/>
    <property type="match status" value="2"/>
</dbReference>
<keyword evidence="1" id="KW-0812">Transmembrane</keyword>
<keyword evidence="1" id="KW-1133">Transmembrane helix</keyword>
<name>A0A255YR12_9PROT</name>
<feature type="transmembrane region" description="Helical" evidence="1">
    <location>
        <begin position="15"/>
        <end position="33"/>
    </location>
</feature>
<dbReference type="Gene3D" id="3.30.70.1320">
    <property type="entry name" value="Multidrug efflux transporter AcrB pore domain like"/>
    <property type="match status" value="1"/>
</dbReference>
<dbReference type="RefSeq" id="WP_094458348.1">
    <property type="nucleotide sequence ID" value="NZ_NOXU01000032.1"/>
</dbReference>
<feature type="transmembrane region" description="Helical" evidence="1">
    <location>
        <begin position="862"/>
        <end position="885"/>
    </location>
</feature>
<dbReference type="GO" id="GO:0042910">
    <property type="term" value="F:xenobiotic transmembrane transporter activity"/>
    <property type="evidence" value="ECO:0007669"/>
    <property type="project" value="TreeGrafter"/>
</dbReference>
<sequence length="1045" mass="113620">MSSAGLIRTFIRHKVAANILMIMMMIAGFWALAKLERQMEPDFDVPGIYVGTVWQGASADDIDRSIIEAMEREVRFLEGVDQVTGRSREGIGELFINFKHGTDMAKALSEVESAINNITTLPQSAERPVINRFTITDELMELAISGPLPEPALRALAKQVRDGVTAQGVDRVYMTGLRAAEIWVEVPAAELQRLDTTLGTVAQRLAQASADVPSGTLSGTIEKQMRSMGRQDDAAGVAGLTLRTDEQGQRVSLGQVATVSDTFYDRGVTGRRNGHPAINLSLQTSKNGNLIAITERVDAYLEKLRPTLPPGVTVESYDRNSDALEDRIGMLMDNAVGGMVLVMAVLVVFLRPWVTFWIAVDILVSFLVTFAIMVMIGQSINVMSLFALIMMTGIICDDAIVVAEHGQTLMDRGLEPAKAVERAAQRMFWPVTAAAITTVAAFGPMLMMSGTTGQYVMPLPAISIAVIIASLLGCFLMLPSHMRHALEKGRNAPPSKLRVAFDAKFISFRDGPFTQAIAWATHNRGITVASALTIMALAIGLQAGGHVKFAFFPQPEGNQAQLNLLFSPGTPREVVAKQIDEAEAALYRVEAAYGLPRGEIVKMTFGKLGVTTGDNLPEQVGDYIGSMNVEFSVADDRDQRLPDIMKKWEAETKLLPGIDQVIFSTEQDGFGGDGFGFRLVHNDPYVLKAASEELKKIIMTYGGVSGARDNLPAGKPELVVKVTPRGEALGFTTENVGRQLRDAMDGAIAMRFARGDEEVTVRVRLPEADQTEALLTNLKLRSPTGMQVPLADVVELSERPGLSRIVRNKGQRTVSIFAEVDHLKANGGEIRKDIEENHLPGIMEKYGVKQDQNDGSRQEAEFWADFMIGMLVSLGAIYLVLAWIMGSFARPLAVLMIIPFSIAGTIFGHWVMGADMTIWSYIAIMGMAGVLVNDSIQVVSSIDDRIKEGEAVDSAVVHGAAERLRQVLLTSLTTIFGLLPLLTETAFQAAFLVPMAITFVFGIGTATVLVLLLMPALLMLVEDGKRRLGRLRGRFGHRVVTTTAG</sequence>
<dbReference type="OrthoDB" id="174266at2"/>
<feature type="transmembrane region" description="Helical" evidence="1">
    <location>
        <begin position="459"/>
        <end position="478"/>
    </location>
</feature>
<evidence type="ECO:0000313" key="2">
    <source>
        <dbReference type="EMBL" id="OYQ31667.1"/>
    </source>
</evidence>
<feature type="transmembrane region" description="Helical" evidence="1">
    <location>
        <begin position="967"/>
        <end position="991"/>
    </location>
</feature>
<dbReference type="PANTHER" id="PTHR32063:SF33">
    <property type="entry name" value="RND SUPERFAMILY EFFLUX PUMP PERMEASE COMPONENT"/>
    <property type="match status" value="1"/>
</dbReference>
<accession>A0A255YR12</accession>
<dbReference type="Gene3D" id="3.30.70.1430">
    <property type="entry name" value="Multidrug efflux transporter AcrB pore domain"/>
    <property type="match status" value="2"/>
</dbReference>
<organism evidence="2 3">
    <name type="scientific">Niveispirillum lacus</name>
    <dbReference type="NCBI Taxonomy" id="1981099"/>
    <lineage>
        <taxon>Bacteria</taxon>
        <taxon>Pseudomonadati</taxon>
        <taxon>Pseudomonadota</taxon>
        <taxon>Alphaproteobacteria</taxon>
        <taxon>Rhodospirillales</taxon>
        <taxon>Azospirillaceae</taxon>
        <taxon>Niveispirillum</taxon>
    </lineage>
</organism>
<dbReference type="Gene3D" id="3.30.70.1440">
    <property type="entry name" value="Multidrug efflux transporter AcrB pore domain"/>
    <property type="match status" value="1"/>
</dbReference>
<comment type="caution">
    <text evidence="2">The sequence shown here is derived from an EMBL/GenBank/DDBJ whole genome shotgun (WGS) entry which is preliminary data.</text>
</comment>
<dbReference type="Gene3D" id="3.30.2090.10">
    <property type="entry name" value="Multidrug efflux transporter AcrB TolC docking domain, DN and DC subdomains"/>
    <property type="match status" value="2"/>
</dbReference>
<feature type="transmembrane region" description="Helical" evidence="1">
    <location>
        <begin position="331"/>
        <end position="350"/>
    </location>
</feature>
<evidence type="ECO:0000256" key="1">
    <source>
        <dbReference type="SAM" id="Phobius"/>
    </source>
</evidence>
<dbReference type="PANTHER" id="PTHR32063">
    <property type="match status" value="1"/>
</dbReference>
<dbReference type="InterPro" id="IPR001036">
    <property type="entry name" value="Acrflvin-R"/>
</dbReference>
<dbReference type="GO" id="GO:0005886">
    <property type="term" value="C:plasma membrane"/>
    <property type="evidence" value="ECO:0007669"/>
    <property type="project" value="TreeGrafter"/>
</dbReference>
<dbReference type="AlphaFoldDB" id="A0A255YR12"/>
<dbReference type="SUPFAM" id="SSF82693">
    <property type="entry name" value="Multidrug efflux transporter AcrB pore domain, PN1, PN2, PC1 and PC2 subdomains"/>
    <property type="match status" value="2"/>
</dbReference>
<gene>
    <name evidence="2" type="ORF">CHU95_21255</name>
</gene>
<evidence type="ECO:0008006" key="4">
    <source>
        <dbReference type="Google" id="ProtNLM"/>
    </source>
</evidence>
<dbReference type="SUPFAM" id="SSF82714">
    <property type="entry name" value="Multidrug efflux transporter AcrB TolC docking domain, DN and DC subdomains"/>
    <property type="match status" value="2"/>
</dbReference>
<feature type="transmembrane region" description="Helical" evidence="1">
    <location>
        <begin position="997"/>
        <end position="1021"/>
    </location>
</feature>
<reference evidence="2 3" key="1">
    <citation type="submission" date="2017-07" db="EMBL/GenBank/DDBJ databases">
        <title>Niveispirillum cyanobacteriorum sp. nov., isolated from cyanobacterial aggregates in a eutrophic lake.</title>
        <authorList>
            <person name="Cai H."/>
        </authorList>
    </citation>
    <scope>NUCLEOTIDE SEQUENCE [LARGE SCALE GENOMIC DNA]</scope>
    <source>
        <strain evidence="3">TH1-14</strain>
    </source>
</reference>
<feature type="transmembrane region" description="Helical" evidence="1">
    <location>
        <begin position="892"/>
        <end position="912"/>
    </location>
</feature>
<evidence type="ECO:0000313" key="3">
    <source>
        <dbReference type="Proteomes" id="UP000216998"/>
    </source>
</evidence>
<keyword evidence="1" id="KW-0472">Membrane</keyword>
<dbReference type="EMBL" id="NOXU01000032">
    <property type="protein sequence ID" value="OYQ31667.1"/>
    <property type="molecule type" value="Genomic_DNA"/>
</dbReference>